<feature type="domain" description="SteA-like C-terminal" evidence="2">
    <location>
        <begin position="339"/>
        <end position="388"/>
    </location>
</feature>
<comment type="caution">
    <text evidence="3">The sequence shown here is derived from an EMBL/GenBank/DDBJ whole genome shotgun (WGS) entry which is preliminary data.</text>
</comment>
<keyword evidence="1" id="KW-1133">Transmembrane helix</keyword>
<reference evidence="3 4" key="1">
    <citation type="submission" date="2020-07" db="EMBL/GenBank/DDBJ databases">
        <title>Sequencing the genomes of 1000 actinobacteria strains.</title>
        <authorList>
            <person name="Klenk H.-P."/>
        </authorList>
    </citation>
    <scope>NUCLEOTIDE SEQUENCE [LARGE SCALE GENOMIC DNA]</scope>
    <source>
        <strain evidence="3 4">DSM 21350</strain>
    </source>
</reference>
<organism evidence="3 4">
    <name type="scientific">Nocardioides panaciterrulae</name>
    <dbReference type="NCBI Taxonomy" id="661492"/>
    <lineage>
        <taxon>Bacteria</taxon>
        <taxon>Bacillati</taxon>
        <taxon>Actinomycetota</taxon>
        <taxon>Actinomycetes</taxon>
        <taxon>Propionibacteriales</taxon>
        <taxon>Nocardioidaceae</taxon>
        <taxon>Nocardioides</taxon>
    </lineage>
</organism>
<dbReference type="AlphaFoldDB" id="A0A7Y9E6F6"/>
<gene>
    <name evidence="3" type="ORF">BJZ21_002083</name>
</gene>
<dbReference type="InterPro" id="IPR022215">
    <property type="entry name" value="SteA-like_C"/>
</dbReference>
<evidence type="ECO:0000259" key="2">
    <source>
        <dbReference type="Pfam" id="PF12555"/>
    </source>
</evidence>
<proteinExistence type="predicted"/>
<keyword evidence="4" id="KW-1185">Reference proteome</keyword>
<accession>A0A7Y9E6F6</accession>
<feature type="transmembrane region" description="Helical" evidence="1">
    <location>
        <begin position="353"/>
        <end position="373"/>
    </location>
</feature>
<dbReference type="EMBL" id="JACCBG010000001">
    <property type="protein sequence ID" value="NYD42000.1"/>
    <property type="molecule type" value="Genomic_DNA"/>
</dbReference>
<dbReference type="RefSeq" id="WP_179663680.1">
    <property type="nucleotide sequence ID" value="NZ_JACCBG010000001.1"/>
</dbReference>
<sequence length="403" mass="42914">MKLPTRQRGGTVLPGLVGTARVERRTRALLPRLRPGDIAVVDHTDMDRGTAQSLLDAGVAAVVNAAPMISGRYPALGPVLLADGGVLLVDGIGPEGFAALRDGARVRLHDGVVHVGEQAVTSGRALEAADVRAEMDQARSGLASQLETLTHNSTEFLRREEDLLLHDRGLPRTATRLAGRPVVIVADGPEAAAELRLVRAFLREQQPVLIGVERGAELLRAAGHRPHVVVLDARTDEGARPAVKTLKAARDVVVRVDRGGERTVTEHLDRIGIRPLLFETGAMPEDAAVLLADAAEASVIIGVGLRATLEEFLDRQRPGLASTYLTRLKAGPRLVDAHAVPHLYSGRVRPRHLYLVMLAGLVALAAALAVTPVGGEWVDSLRTALTDLVHTLLVTLPVQGPLP</sequence>
<evidence type="ECO:0000313" key="3">
    <source>
        <dbReference type="EMBL" id="NYD42000.1"/>
    </source>
</evidence>
<dbReference type="NCBIfam" id="NF040608">
    <property type="entry name" value="division_SteA"/>
    <property type="match status" value="1"/>
</dbReference>
<keyword evidence="1" id="KW-0812">Transmembrane</keyword>
<protein>
    <submittedName>
        <fullName evidence="3">Putative membrane-anchored protein</fullName>
    </submittedName>
</protein>
<name>A0A7Y9E6F6_9ACTN</name>
<dbReference type="Pfam" id="PF12555">
    <property type="entry name" value="SteA-like_C"/>
    <property type="match status" value="1"/>
</dbReference>
<evidence type="ECO:0000256" key="1">
    <source>
        <dbReference type="SAM" id="Phobius"/>
    </source>
</evidence>
<keyword evidence="1" id="KW-0472">Membrane</keyword>
<dbReference type="Proteomes" id="UP000535511">
    <property type="component" value="Unassembled WGS sequence"/>
</dbReference>
<dbReference type="InterPro" id="IPR047795">
    <property type="entry name" value="Put_SteA-like"/>
</dbReference>
<evidence type="ECO:0000313" key="4">
    <source>
        <dbReference type="Proteomes" id="UP000535511"/>
    </source>
</evidence>